<dbReference type="PANTHER" id="PTHR33913">
    <property type="entry name" value="ALEURONE LAYER MORPHOGENESIS PROTEIN"/>
    <property type="match status" value="1"/>
</dbReference>
<dbReference type="Pfam" id="PF25500">
    <property type="entry name" value="DUF7913"/>
    <property type="match status" value="1"/>
</dbReference>
<accession>M8C9G9</accession>
<sequence>MAALRCRFSLGSIVCGAALEVRGRRCYARQIFQGLQAVSAGGTWQHGAKIHTAIILYNYYHRKMFPYLAFADAKLFLVCASPFIGEDMLTHYHERQNKSGKHVSTSIFDRAAIKACEIARGLDVSKVSPDAANIENCRASSRPNKKKVVDGV</sequence>
<dbReference type="EnsemblPlants" id="EMT30959">
    <property type="protein sequence ID" value="EMT30959"/>
    <property type="gene ID" value="F775_23259"/>
</dbReference>
<dbReference type="InterPro" id="IPR057235">
    <property type="entry name" value="DUF7913"/>
</dbReference>
<feature type="domain" description="DUF7913" evidence="1">
    <location>
        <begin position="49"/>
        <end position="123"/>
    </location>
</feature>
<dbReference type="PANTHER" id="PTHR33913:SF1">
    <property type="entry name" value="DRBM DOMAIN-CONTAINING PROTEIN"/>
    <property type="match status" value="1"/>
</dbReference>
<dbReference type="ExpressionAtlas" id="M8C9G9">
    <property type="expression patterns" value="baseline"/>
</dbReference>
<proteinExistence type="predicted"/>
<evidence type="ECO:0000313" key="2">
    <source>
        <dbReference type="EnsemblPlants" id="EMT30959"/>
    </source>
</evidence>
<protein>
    <recommendedName>
        <fullName evidence="1">DUF7913 domain-containing protein</fullName>
    </recommendedName>
</protein>
<organism evidence="2">
    <name type="scientific">Aegilops tauschii</name>
    <name type="common">Tausch's goatgrass</name>
    <name type="synonym">Aegilops squarrosa</name>
    <dbReference type="NCBI Taxonomy" id="37682"/>
    <lineage>
        <taxon>Eukaryota</taxon>
        <taxon>Viridiplantae</taxon>
        <taxon>Streptophyta</taxon>
        <taxon>Embryophyta</taxon>
        <taxon>Tracheophyta</taxon>
        <taxon>Spermatophyta</taxon>
        <taxon>Magnoliopsida</taxon>
        <taxon>Liliopsida</taxon>
        <taxon>Poales</taxon>
        <taxon>Poaceae</taxon>
        <taxon>BOP clade</taxon>
        <taxon>Pooideae</taxon>
        <taxon>Triticodae</taxon>
        <taxon>Triticeae</taxon>
        <taxon>Triticinae</taxon>
        <taxon>Aegilops</taxon>
    </lineage>
</organism>
<name>M8C9G9_AEGTA</name>
<evidence type="ECO:0000259" key="1">
    <source>
        <dbReference type="Pfam" id="PF25500"/>
    </source>
</evidence>
<dbReference type="AlphaFoldDB" id="M8C9G9"/>
<reference evidence="2" key="1">
    <citation type="submission" date="2015-06" db="UniProtKB">
        <authorList>
            <consortium name="EnsemblPlants"/>
        </authorList>
    </citation>
    <scope>IDENTIFICATION</scope>
</reference>